<keyword evidence="2" id="KW-1185">Reference proteome</keyword>
<protein>
    <submittedName>
        <fullName evidence="1">Uncharacterized protein</fullName>
    </submittedName>
</protein>
<dbReference type="Proteomes" id="UP000019050">
    <property type="component" value="Unassembled WGS sequence"/>
</dbReference>
<dbReference type="HOGENOM" id="CLU_3131056_0_0_9"/>
<name>W1Q440_ABIDE</name>
<organism evidence="1 2">
    <name type="scientific">Abiotrophia defectiva ATCC 49176</name>
    <dbReference type="NCBI Taxonomy" id="592010"/>
    <lineage>
        <taxon>Bacteria</taxon>
        <taxon>Bacillati</taxon>
        <taxon>Bacillota</taxon>
        <taxon>Bacilli</taxon>
        <taxon>Lactobacillales</taxon>
        <taxon>Aerococcaceae</taxon>
        <taxon>Abiotrophia</taxon>
    </lineage>
</organism>
<reference evidence="1" key="1">
    <citation type="submission" date="2013-06" db="EMBL/GenBank/DDBJ databases">
        <authorList>
            <person name="Weinstock G."/>
            <person name="Sodergren E."/>
            <person name="Clifton S."/>
            <person name="Fulton L."/>
            <person name="Fulton B."/>
            <person name="Courtney L."/>
            <person name="Fronick C."/>
            <person name="Harrison M."/>
            <person name="Strong C."/>
            <person name="Farmer C."/>
            <person name="Delahaunty K."/>
            <person name="Markovic C."/>
            <person name="Hall O."/>
            <person name="Minx P."/>
            <person name="Tomlinson C."/>
            <person name="Mitreva M."/>
            <person name="Nelson J."/>
            <person name="Hou S."/>
            <person name="Wollam A."/>
            <person name="Pepin K.H."/>
            <person name="Johnson M."/>
            <person name="Bhonagiri V."/>
            <person name="Nash W.E."/>
            <person name="Warren W."/>
            <person name="Chinwalla A."/>
            <person name="Mardis E.R."/>
            <person name="Wilson R.K."/>
        </authorList>
    </citation>
    <scope>NUCLEOTIDE SEQUENCE [LARGE SCALE GENOMIC DNA]</scope>
    <source>
        <strain evidence="1">ATCC 49176</strain>
    </source>
</reference>
<dbReference type="AlphaFoldDB" id="W1Q440"/>
<proteinExistence type="predicted"/>
<gene>
    <name evidence="1" type="ORF">GCWU000182_000726</name>
</gene>
<accession>W1Q440</accession>
<comment type="caution">
    <text evidence="1">The sequence shown here is derived from an EMBL/GenBank/DDBJ whole genome shotgun (WGS) entry which is preliminary data.</text>
</comment>
<dbReference type="EMBL" id="ACIN03000004">
    <property type="protein sequence ID" value="ESK65992.1"/>
    <property type="molecule type" value="Genomic_DNA"/>
</dbReference>
<sequence length="49" mass="5434">MISTNYSIARLVGKKKKKLKAKEKVARTLILATFIALKSSLVKTKLDDA</sequence>
<evidence type="ECO:0000313" key="2">
    <source>
        <dbReference type="Proteomes" id="UP000019050"/>
    </source>
</evidence>
<dbReference type="STRING" id="592010.GCWU000182_000726"/>
<evidence type="ECO:0000313" key="1">
    <source>
        <dbReference type="EMBL" id="ESK65992.1"/>
    </source>
</evidence>